<dbReference type="Gramene" id="AET4Gv20440000.1">
    <property type="protein sequence ID" value="AET4Gv20440000.1"/>
    <property type="gene ID" value="AET4Gv20440000"/>
</dbReference>
<sequence length="127" mass="13347">TNTGILSIHFDHTHSHTPPTSPETPESLTTPPPTALSRRWIPARARKTAAEELVRVASAAPCPDTSTEELVRVAYPAVCPETAAGGDAPGARARCCQAIVLGAAPAMHREPLECRVTHPLSPGISTN</sequence>
<reference evidence="2" key="3">
    <citation type="journal article" date="2017" name="Nature">
        <title>Genome sequence of the progenitor of the wheat D genome Aegilops tauschii.</title>
        <authorList>
            <person name="Luo M.C."/>
            <person name="Gu Y.Q."/>
            <person name="Puiu D."/>
            <person name="Wang H."/>
            <person name="Twardziok S.O."/>
            <person name="Deal K.R."/>
            <person name="Huo N."/>
            <person name="Zhu T."/>
            <person name="Wang L."/>
            <person name="Wang Y."/>
            <person name="McGuire P.E."/>
            <person name="Liu S."/>
            <person name="Long H."/>
            <person name="Ramasamy R.K."/>
            <person name="Rodriguez J.C."/>
            <person name="Van S.L."/>
            <person name="Yuan L."/>
            <person name="Wang Z."/>
            <person name="Xia Z."/>
            <person name="Xiao L."/>
            <person name="Anderson O.D."/>
            <person name="Ouyang S."/>
            <person name="Liang Y."/>
            <person name="Zimin A.V."/>
            <person name="Pertea G."/>
            <person name="Qi P."/>
            <person name="Bennetzen J.L."/>
            <person name="Dai X."/>
            <person name="Dawson M.W."/>
            <person name="Muller H.G."/>
            <person name="Kugler K."/>
            <person name="Rivarola-Duarte L."/>
            <person name="Spannagl M."/>
            <person name="Mayer K.F.X."/>
            <person name="Lu F.H."/>
            <person name="Bevan M.W."/>
            <person name="Leroy P."/>
            <person name="Li P."/>
            <person name="You F.M."/>
            <person name="Sun Q."/>
            <person name="Liu Z."/>
            <person name="Lyons E."/>
            <person name="Wicker T."/>
            <person name="Salzberg S.L."/>
            <person name="Devos K.M."/>
            <person name="Dvorak J."/>
        </authorList>
    </citation>
    <scope>NUCLEOTIDE SEQUENCE [LARGE SCALE GENOMIC DNA]</scope>
    <source>
        <strain evidence="2">cv. AL8/78</strain>
    </source>
</reference>
<evidence type="ECO:0000256" key="1">
    <source>
        <dbReference type="SAM" id="MobiDB-lite"/>
    </source>
</evidence>
<dbReference type="Gramene" id="AET4Gv20440000.2">
    <property type="protein sequence ID" value="AET4Gv20440000.2"/>
    <property type="gene ID" value="AET4Gv20440000"/>
</dbReference>
<accession>A0A453I449</accession>
<dbReference type="AlphaFoldDB" id="A0A453I449"/>
<reference evidence="2" key="5">
    <citation type="journal article" date="2021" name="G3 (Bethesda)">
        <title>Aegilops tauschii genome assembly Aet v5.0 features greater sequence contiguity and improved annotation.</title>
        <authorList>
            <person name="Wang L."/>
            <person name="Zhu T."/>
            <person name="Rodriguez J.C."/>
            <person name="Deal K.R."/>
            <person name="Dubcovsky J."/>
            <person name="McGuire P.E."/>
            <person name="Lux T."/>
            <person name="Spannagl M."/>
            <person name="Mayer K.F.X."/>
            <person name="Baldrich P."/>
            <person name="Meyers B.C."/>
            <person name="Huo N."/>
            <person name="Gu Y.Q."/>
            <person name="Zhou H."/>
            <person name="Devos K.M."/>
            <person name="Bennetzen J.L."/>
            <person name="Unver T."/>
            <person name="Budak H."/>
            <person name="Gulick P.J."/>
            <person name="Galiba G."/>
            <person name="Kalapos B."/>
            <person name="Nelson D.R."/>
            <person name="Li P."/>
            <person name="You F.M."/>
            <person name="Luo M.C."/>
            <person name="Dvorak J."/>
        </authorList>
    </citation>
    <scope>NUCLEOTIDE SEQUENCE [LARGE SCALE GENOMIC DNA]</scope>
    <source>
        <strain evidence="2">cv. AL8/78</strain>
    </source>
</reference>
<dbReference type="EnsemblPlants" id="AET4Gv20440000.2">
    <property type="protein sequence ID" value="AET4Gv20440000.2"/>
    <property type="gene ID" value="AET4Gv20440000"/>
</dbReference>
<keyword evidence="3" id="KW-1185">Reference proteome</keyword>
<reference evidence="3" key="2">
    <citation type="journal article" date="2017" name="Nat. Plants">
        <title>The Aegilops tauschii genome reveals multiple impacts of transposons.</title>
        <authorList>
            <person name="Zhao G."/>
            <person name="Zou C."/>
            <person name="Li K."/>
            <person name="Wang K."/>
            <person name="Li T."/>
            <person name="Gao L."/>
            <person name="Zhang X."/>
            <person name="Wang H."/>
            <person name="Yang Z."/>
            <person name="Liu X."/>
            <person name="Jiang W."/>
            <person name="Mao L."/>
            <person name="Kong X."/>
            <person name="Jiao Y."/>
            <person name="Jia J."/>
        </authorList>
    </citation>
    <scope>NUCLEOTIDE SEQUENCE [LARGE SCALE GENOMIC DNA]</scope>
    <source>
        <strain evidence="3">cv. AL8/78</strain>
    </source>
</reference>
<feature type="region of interest" description="Disordered" evidence="1">
    <location>
        <begin position="1"/>
        <end position="35"/>
    </location>
</feature>
<organism evidence="2 3">
    <name type="scientific">Aegilops tauschii subsp. strangulata</name>
    <name type="common">Goatgrass</name>
    <dbReference type="NCBI Taxonomy" id="200361"/>
    <lineage>
        <taxon>Eukaryota</taxon>
        <taxon>Viridiplantae</taxon>
        <taxon>Streptophyta</taxon>
        <taxon>Embryophyta</taxon>
        <taxon>Tracheophyta</taxon>
        <taxon>Spermatophyta</taxon>
        <taxon>Magnoliopsida</taxon>
        <taxon>Liliopsida</taxon>
        <taxon>Poales</taxon>
        <taxon>Poaceae</taxon>
        <taxon>BOP clade</taxon>
        <taxon>Pooideae</taxon>
        <taxon>Triticodae</taxon>
        <taxon>Triticeae</taxon>
        <taxon>Triticinae</taxon>
        <taxon>Aegilops</taxon>
    </lineage>
</organism>
<dbReference type="Proteomes" id="UP000015105">
    <property type="component" value="Chromosome 4D"/>
</dbReference>
<protein>
    <submittedName>
        <fullName evidence="2">Uncharacterized protein</fullName>
    </submittedName>
</protein>
<reference evidence="2" key="4">
    <citation type="submission" date="2019-03" db="UniProtKB">
        <authorList>
            <consortium name="EnsemblPlants"/>
        </authorList>
    </citation>
    <scope>IDENTIFICATION</scope>
</reference>
<evidence type="ECO:0000313" key="3">
    <source>
        <dbReference type="Proteomes" id="UP000015105"/>
    </source>
</evidence>
<evidence type="ECO:0000313" key="2">
    <source>
        <dbReference type="EnsemblPlants" id="AET4Gv20440000.2"/>
    </source>
</evidence>
<name>A0A453I449_AEGTS</name>
<proteinExistence type="predicted"/>
<dbReference type="EnsemblPlants" id="AET4Gv20440000.1">
    <property type="protein sequence ID" value="AET4Gv20440000.1"/>
    <property type="gene ID" value="AET4Gv20440000"/>
</dbReference>
<reference evidence="3" key="1">
    <citation type="journal article" date="2014" name="Science">
        <title>Ancient hybridizations among the ancestral genomes of bread wheat.</title>
        <authorList>
            <consortium name="International Wheat Genome Sequencing Consortium,"/>
            <person name="Marcussen T."/>
            <person name="Sandve S.R."/>
            <person name="Heier L."/>
            <person name="Spannagl M."/>
            <person name="Pfeifer M."/>
            <person name="Jakobsen K.S."/>
            <person name="Wulff B.B."/>
            <person name="Steuernagel B."/>
            <person name="Mayer K.F."/>
            <person name="Olsen O.A."/>
        </authorList>
    </citation>
    <scope>NUCLEOTIDE SEQUENCE [LARGE SCALE GENOMIC DNA]</scope>
    <source>
        <strain evidence="3">cv. AL8/78</strain>
    </source>
</reference>